<dbReference type="AlphaFoldDB" id="A0A813LM59"/>
<feature type="signal peptide" evidence="2">
    <location>
        <begin position="1"/>
        <end position="32"/>
    </location>
</feature>
<dbReference type="InterPro" id="IPR000742">
    <property type="entry name" value="EGF"/>
</dbReference>
<dbReference type="EMBL" id="CAJNNW010036592">
    <property type="protein sequence ID" value="CAE8735807.1"/>
    <property type="molecule type" value="Genomic_DNA"/>
</dbReference>
<dbReference type="Proteomes" id="UP000626109">
    <property type="component" value="Unassembled WGS sequence"/>
</dbReference>
<dbReference type="PROSITE" id="PS50026">
    <property type="entry name" value="EGF_3"/>
    <property type="match status" value="1"/>
</dbReference>
<gene>
    <name evidence="4" type="ORF">PGLA2088_LOCUS48032</name>
</gene>
<comment type="caution">
    <text evidence="1">Lacks conserved residue(s) required for the propagation of feature annotation.</text>
</comment>
<keyword evidence="1" id="KW-0245">EGF-like domain</keyword>
<comment type="caution">
    <text evidence="4">The sequence shown here is derived from an EMBL/GenBank/DDBJ whole genome shotgun (WGS) entry which is preliminary data.</text>
</comment>
<protein>
    <recommendedName>
        <fullName evidence="3">EGF-like domain-containing protein</fullName>
    </recommendedName>
</protein>
<evidence type="ECO:0000256" key="2">
    <source>
        <dbReference type="SAM" id="SignalP"/>
    </source>
</evidence>
<proteinExistence type="predicted"/>
<sequence>MPSANAFHVKLPARMSALSVALLLATISECSAGGAVLRAGRGQGTASDMLQGGAASSRETMDYLLKTLGKFQNFAQGAEQAVSQRHQVEELRLQTAMASVTDETVKEALELSVKGNEESLRETQRIYSNIASFSGSMVDLLKSATKKGYGCGQLTCGLHASCTDTMDGASCVCNEGYIGQGKDCRAPPVFMPHLLASEGSKLHVADMHVTLFDDNKIAIVFRDVTKGNVGSVVVGKVREAGLADLSPPEQFTAPNARAFSPVVTGTDGRRIAIAWRDEDRTGTCKLRAAVLGATKIRGAEMALTWGDTVGFCNNQAHKMSISSFPNDRIMILFSDKAQELIHLPLQSFGNSLLADIGPGGVISTKGTFRFTDSAVTRIEASKISPSGFVLAMRASSLMDDMNPSMSKRQEALAMYGELVGDDLVFDPNPANLEPEQGQMWSRGISLIAPNTFAYAYQDGAHMQMKMAVLEINAVTHRLEVVSNPTAVNQGFSPYVSMLSTPYTSSDPHTLMYYQGADNSSMVNICAWSAELKSLDQCQDFVWLTEKLSSVSGVHLGGGKSFMAFASESGTPYYSVFGLAKK</sequence>
<dbReference type="Gene3D" id="2.40.155.10">
    <property type="entry name" value="Green fluorescent protein"/>
    <property type="match status" value="1"/>
</dbReference>
<feature type="domain" description="EGF-like" evidence="3">
    <location>
        <begin position="147"/>
        <end position="185"/>
    </location>
</feature>
<keyword evidence="2" id="KW-0732">Signal</keyword>
<reference evidence="4" key="1">
    <citation type="submission" date="2021-02" db="EMBL/GenBank/DDBJ databases">
        <authorList>
            <person name="Dougan E. K."/>
            <person name="Rhodes N."/>
            <person name="Thang M."/>
            <person name="Chan C."/>
        </authorList>
    </citation>
    <scope>NUCLEOTIDE SEQUENCE</scope>
</reference>
<accession>A0A813LM59</accession>
<organism evidence="4 5">
    <name type="scientific">Polarella glacialis</name>
    <name type="common">Dinoflagellate</name>
    <dbReference type="NCBI Taxonomy" id="89957"/>
    <lineage>
        <taxon>Eukaryota</taxon>
        <taxon>Sar</taxon>
        <taxon>Alveolata</taxon>
        <taxon>Dinophyceae</taxon>
        <taxon>Suessiales</taxon>
        <taxon>Suessiaceae</taxon>
        <taxon>Polarella</taxon>
    </lineage>
</organism>
<evidence type="ECO:0000259" key="3">
    <source>
        <dbReference type="PROSITE" id="PS50026"/>
    </source>
</evidence>
<evidence type="ECO:0000256" key="1">
    <source>
        <dbReference type="PROSITE-ProRule" id="PRU00076"/>
    </source>
</evidence>
<name>A0A813LM59_POLGL</name>
<evidence type="ECO:0000313" key="4">
    <source>
        <dbReference type="EMBL" id="CAE8735807.1"/>
    </source>
</evidence>
<evidence type="ECO:0000313" key="5">
    <source>
        <dbReference type="Proteomes" id="UP000626109"/>
    </source>
</evidence>
<dbReference type="PROSITE" id="PS01186">
    <property type="entry name" value="EGF_2"/>
    <property type="match status" value="1"/>
</dbReference>
<feature type="chain" id="PRO_5032659229" description="EGF-like domain-containing protein" evidence="2">
    <location>
        <begin position="33"/>
        <end position="581"/>
    </location>
</feature>
<dbReference type="InterPro" id="IPR009017">
    <property type="entry name" value="GFP"/>
</dbReference>